<evidence type="ECO:0000313" key="1">
    <source>
        <dbReference type="EMBL" id="KAK1490784.1"/>
    </source>
</evidence>
<proteinExistence type="predicted"/>
<protein>
    <submittedName>
        <fullName evidence="1">Uncharacterized protein</fullName>
    </submittedName>
</protein>
<evidence type="ECO:0000313" key="2">
    <source>
        <dbReference type="Proteomes" id="UP001239213"/>
    </source>
</evidence>
<dbReference type="Proteomes" id="UP001239213">
    <property type="component" value="Unassembled WGS sequence"/>
</dbReference>
<reference evidence="1" key="1">
    <citation type="submission" date="2016-11" db="EMBL/GenBank/DDBJ databases">
        <title>The genome sequence of Colletotrichum cuscutae.</title>
        <authorList>
            <person name="Baroncelli R."/>
        </authorList>
    </citation>
    <scope>NUCLEOTIDE SEQUENCE</scope>
    <source>
        <strain evidence="1">IMI 304802</strain>
    </source>
</reference>
<organism evidence="1 2">
    <name type="scientific">Colletotrichum cuscutae</name>
    <dbReference type="NCBI Taxonomy" id="1209917"/>
    <lineage>
        <taxon>Eukaryota</taxon>
        <taxon>Fungi</taxon>
        <taxon>Dikarya</taxon>
        <taxon>Ascomycota</taxon>
        <taxon>Pezizomycotina</taxon>
        <taxon>Sordariomycetes</taxon>
        <taxon>Hypocreomycetidae</taxon>
        <taxon>Glomerellales</taxon>
        <taxon>Glomerellaceae</taxon>
        <taxon>Colletotrichum</taxon>
        <taxon>Colletotrichum acutatum species complex</taxon>
    </lineage>
</organism>
<dbReference type="EMBL" id="MPDP01000038">
    <property type="protein sequence ID" value="KAK1490784.1"/>
    <property type="molecule type" value="Genomic_DNA"/>
</dbReference>
<accession>A0AAI9Y987</accession>
<name>A0AAI9Y987_9PEZI</name>
<dbReference type="AlphaFoldDB" id="A0AAI9Y987"/>
<sequence>MISETMRPSCILCHVNGDQIPQPPPGAGGLRASVTPYSWRATSLFPLPTTSTYSEWCEGYFVWILRAAESSLNPTRPMRLGSTPKGRDKQTGVVKLALAYLALSASSRGAQLRRVALSTGVRHDTAGMAKPNMTSQLLIVGVSTIVRCPSSHSKLQRGGL</sequence>
<gene>
    <name evidence="1" type="ORF">CCUS01_14379</name>
</gene>
<keyword evidence="2" id="KW-1185">Reference proteome</keyword>
<comment type="caution">
    <text evidence="1">The sequence shown here is derived from an EMBL/GenBank/DDBJ whole genome shotgun (WGS) entry which is preliminary data.</text>
</comment>